<gene>
    <name evidence="2" type="ORF">niasHT_018084</name>
    <name evidence="3" type="ORF">niasHT_019028</name>
</gene>
<protein>
    <submittedName>
        <fullName evidence="2">Uncharacterized protein</fullName>
    </submittedName>
</protein>
<accession>A0ABD2KXV6</accession>
<dbReference type="AlphaFoldDB" id="A0ABD2KXV6"/>
<dbReference type="EMBL" id="JBICBT010000409">
    <property type="protein sequence ID" value="KAL3114707.1"/>
    <property type="molecule type" value="Genomic_DNA"/>
</dbReference>
<organism evidence="2 4">
    <name type="scientific">Heterodera trifolii</name>
    <dbReference type="NCBI Taxonomy" id="157864"/>
    <lineage>
        <taxon>Eukaryota</taxon>
        <taxon>Metazoa</taxon>
        <taxon>Ecdysozoa</taxon>
        <taxon>Nematoda</taxon>
        <taxon>Chromadorea</taxon>
        <taxon>Rhabditida</taxon>
        <taxon>Tylenchina</taxon>
        <taxon>Tylenchomorpha</taxon>
        <taxon>Tylenchoidea</taxon>
        <taxon>Heteroderidae</taxon>
        <taxon>Heteroderinae</taxon>
        <taxon>Heterodera</taxon>
    </lineage>
</organism>
<evidence type="ECO:0000313" key="3">
    <source>
        <dbReference type="EMBL" id="KAL3114707.1"/>
    </source>
</evidence>
<keyword evidence="1" id="KW-1133">Transmembrane helix</keyword>
<comment type="caution">
    <text evidence="2">The sequence shown here is derived from an EMBL/GenBank/DDBJ whole genome shotgun (WGS) entry which is preliminary data.</text>
</comment>
<reference evidence="2 4" key="1">
    <citation type="submission" date="2024-10" db="EMBL/GenBank/DDBJ databases">
        <authorList>
            <person name="Kim D."/>
        </authorList>
    </citation>
    <scope>NUCLEOTIDE SEQUENCE [LARGE SCALE GENOMIC DNA]</scope>
    <source>
        <strain evidence="2">BH-2024</strain>
    </source>
</reference>
<feature type="transmembrane region" description="Helical" evidence="1">
    <location>
        <begin position="76"/>
        <end position="98"/>
    </location>
</feature>
<keyword evidence="1" id="KW-0472">Membrane</keyword>
<evidence type="ECO:0000256" key="1">
    <source>
        <dbReference type="SAM" id="Phobius"/>
    </source>
</evidence>
<evidence type="ECO:0000313" key="2">
    <source>
        <dbReference type="EMBL" id="KAL3107761.1"/>
    </source>
</evidence>
<name>A0ABD2KXV6_9BILA</name>
<sequence length="194" mass="21472">MKGWTKFDCSICPDHLQCVRPVSYLKPVLCLHKSIRNLTDFLSRGIPETVPTPANATVAATTPIAAPSSSSTNLSILVVVCIVLIAVLFVAQAVRFALKLRQWLAKRAFKKKMLRRNRQRASTIRRYPTAMPSPLFLPGAFPGVTLRPTGINLVDERTEGHAVDSGPVYTPTVSSAKVDVHMEQVDKEEEEDEF</sequence>
<keyword evidence="4" id="KW-1185">Reference proteome</keyword>
<dbReference type="Proteomes" id="UP001620626">
    <property type="component" value="Unassembled WGS sequence"/>
</dbReference>
<dbReference type="EMBL" id="JBICBT010000606">
    <property type="protein sequence ID" value="KAL3107761.1"/>
    <property type="molecule type" value="Genomic_DNA"/>
</dbReference>
<evidence type="ECO:0000313" key="4">
    <source>
        <dbReference type="Proteomes" id="UP001620626"/>
    </source>
</evidence>
<keyword evidence="1" id="KW-0812">Transmembrane</keyword>
<proteinExistence type="predicted"/>